<feature type="region of interest" description="Disordered" evidence="2">
    <location>
        <begin position="190"/>
        <end position="216"/>
    </location>
</feature>
<keyword evidence="5" id="KW-0067">ATP-binding</keyword>
<reference evidence="5 6" key="1">
    <citation type="submission" date="2020-02" db="EMBL/GenBank/DDBJ databases">
        <title>Partial ammonium oxidation to N2 by heterotrophic bacteria.</title>
        <authorList>
            <person name="Wu M."/>
        </authorList>
    </citation>
    <scope>NUCLEOTIDE SEQUENCE [LARGE SCALE GENOMIC DNA]</scope>
    <source>
        <strain evidence="5 6">HO-1</strain>
    </source>
</reference>
<dbReference type="EMBL" id="CP049362">
    <property type="protein sequence ID" value="QXX79176.1"/>
    <property type="molecule type" value="Genomic_DNA"/>
</dbReference>
<dbReference type="InterPro" id="IPR038718">
    <property type="entry name" value="SNF2-like_sf"/>
</dbReference>
<dbReference type="InterPro" id="IPR014001">
    <property type="entry name" value="Helicase_ATP-bd"/>
</dbReference>
<keyword evidence="1" id="KW-0378">Hydrolase</keyword>
<protein>
    <submittedName>
        <fullName evidence="5">DEAD/DEAH box helicase</fullName>
    </submittedName>
</protein>
<keyword evidence="5" id="KW-0347">Helicase</keyword>
<organism evidence="5 6">
    <name type="scientific">Alcaligenes ammonioxydans</name>
    <dbReference type="NCBI Taxonomy" id="2582914"/>
    <lineage>
        <taxon>Bacteria</taxon>
        <taxon>Pseudomonadati</taxon>
        <taxon>Pseudomonadota</taxon>
        <taxon>Betaproteobacteria</taxon>
        <taxon>Burkholderiales</taxon>
        <taxon>Alcaligenaceae</taxon>
        <taxon>Alcaligenes</taxon>
    </lineage>
</organism>
<accession>A0ABX8ST15</accession>
<dbReference type="InterPro" id="IPR000330">
    <property type="entry name" value="SNF2_N"/>
</dbReference>
<dbReference type="GO" id="GO:0004386">
    <property type="term" value="F:helicase activity"/>
    <property type="evidence" value="ECO:0007669"/>
    <property type="project" value="UniProtKB-KW"/>
</dbReference>
<feature type="domain" description="Helicase C-terminal" evidence="4">
    <location>
        <begin position="494"/>
        <end position="648"/>
    </location>
</feature>
<dbReference type="SMART" id="SM00487">
    <property type="entry name" value="DEXDc"/>
    <property type="match status" value="1"/>
</dbReference>
<dbReference type="CDD" id="cd18793">
    <property type="entry name" value="SF2_C_SNF"/>
    <property type="match status" value="1"/>
</dbReference>
<dbReference type="PROSITE" id="PS51194">
    <property type="entry name" value="HELICASE_CTER"/>
    <property type="match status" value="1"/>
</dbReference>
<dbReference type="InterPro" id="IPR001650">
    <property type="entry name" value="Helicase_C-like"/>
</dbReference>
<evidence type="ECO:0000259" key="4">
    <source>
        <dbReference type="PROSITE" id="PS51194"/>
    </source>
</evidence>
<dbReference type="Pfam" id="PF00271">
    <property type="entry name" value="Helicase_C"/>
    <property type="match status" value="1"/>
</dbReference>
<dbReference type="SMART" id="SM00490">
    <property type="entry name" value="HELICc"/>
    <property type="match status" value="1"/>
</dbReference>
<evidence type="ECO:0000313" key="5">
    <source>
        <dbReference type="EMBL" id="QXX79176.1"/>
    </source>
</evidence>
<evidence type="ECO:0000256" key="2">
    <source>
        <dbReference type="SAM" id="MobiDB-lite"/>
    </source>
</evidence>
<evidence type="ECO:0000259" key="3">
    <source>
        <dbReference type="PROSITE" id="PS51192"/>
    </source>
</evidence>
<evidence type="ECO:0000313" key="6">
    <source>
        <dbReference type="Proteomes" id="UP000826050"/>
    </source>
</evidence>
<dbReference type="PROSITE" id="PS51192">
    <property type="entry name" value="HELICASE_ATP_BIND_1"/>
    <property type="match status" value="1"/>
</dbReference>
<proteinExistence type="predicted"/>
<dbReference type="InterPro" id="IPR027417">
    <property type="entry name" value="P-loop_NTPase"/>
</dbReference>
<dbReference type="SUPFAM" id="SSF52540">
    <property type="entry name" value="P-loop containing nucleoside triphosphate hydrolases"/>
    <property type="match status" value="2"/>
</dbReference>
<dbReference type="PANTHER" id="PTHR45766:SF6">
    <property type="entry name" value="SWI_SNF-RELATED MATRIX-ASSOCIATED ACTIN-DEPENDENT REGULATOR OF CHROMATIN SUBFAMILY A-LIKE PROTEIN 1"/>
    <property type="match status" value="1"/>
</dbReference>
<dbReference type="Pfam" id="PF00176">
    <property type="entry name" value="SNF2-rel_dom"/>
    <property type="match status" value="1"/>
</dbReference>
<dbReference type="PANTHER" id="PTHR45766">
    <property type="entry name" value="DNA ANNEALING HELICASE AND ENDONUCLEASE ZRANB3 FAMILY MEMBER"/>
    <property type="match status" value="1"/>
</dbReference>
<name>A0ABX8ST15_9BURK</name>
<dbReference type="Gene3D" id="3.40.50.300">
    <property type="entry name" value="P-loop containing nucleotide triphosphate hydrolases"/>
    <property type="match status" value="1"/>
</dbReference>
<feature type="domain" description="Helicase ATP-binding" evidence="3">
    <location>
        <begin position="252"/>
        <end position="405"/>
    </location>
</feature>
<dbReference type="Proteomes" id="UP000826050">
    <property type="component" value="Chromosome"/>
</dbReference>
<evidence type="ECO:0000256" key="1">
    <source>
        <dbReference type="ARBA" id="ARBA00022801"/>
    </source>
</evidence>
<gene>
    <name evidence="5" type="ORF">FE795_09245</name>
</gene>
<keyword evidence="6" id="KW-1185">Reference proteome</keyword>
<sequence length="670" mass="73467">MLPLSIAPISLKAPELLIQAVFDGRRLGLQLFNISGMAARLSKAGAWWCPGRRMWVLEQANADHALAWLEALYLREHVEFDGVAALLKAAIRAPEPDYFTQLLDVQIFELARGDLNHGQHAVSFSYDGLCVRAMRALQGRFHKPAAAWQVRGDVAHIQKMLRDLAGVAPEFSFVHEQPVVLEELVSPNADESPIQVPAATPERGDGSPGQDVDGAGFLSADLEQSSSVDIDEAVLAAAAVGAGLRDYQIEGVRHLAGQTGACLGDDMGLGKTRQTVVGARLAAGQGRVLIVCPASLRINWEREIHAVYPDAIVGFAGDDRISTLYGCQWVIANYERLGGLVREVGLAFGAMAIDEAHYLKEHKSGRTRNAFVMATRIPKRYVVTGTPLLNREIELHTLLRLTGHSLGHMELKEFRKEFTGSRDRRAALARALGGWMLRRRKDVLDLGAKTHSVRYISPSEGLAAYKEIYDDMSLMAMPKITKLRQCLETLKTPFLIETVESLQAEDKIIIFCEYMSTVNAMHDAFTAAGIKAVRLVGADSAIKRQKAIDTFQDDPEVRVFIGTTMAAGVGITLTAANYVAFASMPWTPALMRQAEDRAYRLGQQRDVMVIVPLIPDTIDEAVWKILEGKRETEIDVVEAVTMTQANEAAAITNAALQRWMQGESAALAHA</sequence>
<keyword evidence="5" id="KW-0547">Nucleotide-binding</keyword>
<dbReference type="Gene3D" id="3.40.50.10810">
    <property type="entry name" value="Tandem AAA-ATPase domain"/>
    <property type="match status" value="1"/>
</dbReference>
<dbReference type="InterPro" id="IPR049730">
    <property type="entry name" value="SNF2/RAD54-like_C"/>
</dbReference>